<keyword evidence="1" id="KW-0812">Transmembrane</keyword>
<dbReference type="AlphaFoldDB" id="A0AA88USC1"/>
<dbReference type="Proteomes" id="UP001187471">
    <property type="component" value="Unassembled WGS sequence"/>
</dbReference>
<dbReference type="PANTHER" id="PTHR31900">
    <property type="entry name" value="F-BOX/RNI SUPERFAMILY PROTEIN-RELATED"/>
    <property type="match status" value="1"/>
</dbReference>
<proteinExistence type="predicted"/>
<protein>
    <recommendedName>
        <fullName evidence="2">At1g61320/AtMIF1 LRR domain-containing protein</fullName>
    </recommendedName>
</protein>
<dbReference type="EMBL" id="JAVXUO010000401">
    <property type="protein sequence ID" value="KAK2992536.1"/>
    <property type="molecule type" value="Genomic_DNA"/>
</dbReference>
<name>A0AA88USC1_9ASTE</name>
<dbReference type="InterPro" id="IPR032675">
    <property type="entry name" value="LRR_dom_sf"/>
</dbReference>
<dbReference type="InterPro" id="IPR050232">
    <property type="entry name" value="FBL13/AtMIF1-like"/>
</dbReference>
<dbReference type="PANTHER" id="PTHR31900:SF30">
    <property type="entry name" value="SUPERFAMILY PROTEIN, PUTATIVE-RELATED"/>
    <property type="match status" value="1"/>
</dbReference>
<dbReference type="Gene3D" id="3.80.10.10">
    <property type="entry name" value="Ribonuclease Inhibitor"/>
    <property type="match status" value="1"/>
</dbReference>
<feature type="transmembrane region" description="Helical" evidence="1">
    <location>
        <begin position="12"/>
        <end position="32"/>
    </location>
</feature>
<comment type="caution">
    <text evidence="3">The sequence shown here is derived from an EMBL/GenBank/DDBJ whole genome shotgun (WGS) entry which is preliminary data.</text>
</comment>
<dbReference type="Pfam" id="PF23622">
    <property type="entry name" value="LRR_At1g61320_AtMIF1"/>
    <property type="match status" value="1"/>
</dbReference>
<feature type="domain" description="At1g61320/AtMIF1 LRR" evidence="2">
    <location>
        <begin position="132"/>
        <end position="404"/>
    </location>
</feature>
<evidence type="ECO:0000313" key="3">
    <source>
        <dbReference type="EMBL" id="KAK2992536.1"/>
    </source>
</evidence>
<accession>A0AA88USC1</accession>
<keyword evidence="1" id="KW-0472">Membrane</keyword>
<gene>
    <name evidence="3" type="ORF">RJ640_004310</name>
</gene>
<keyword evidence="4" id="KW-1185">Reference proteome</keyword>
<reference evidence="3" key="1">
    <citation type="submission" date="2022-12" db="EMBL/GenBank/DDBJ databases">
        <title>Draft genome assemblies for two species of Escallonia (Escalloniales).</title>
        <authorList>
            <person name="Chanderbali A."/>
            <person name="Dervinis C."/>
            <person name="Anghel I."/>
            <person name="Soltis D."/>
            <person name="Soltis P."/>
            <person name="Zapata F."/>
        </authorList>
    </citation>
    <scope>NUCLEOTIDE SEQUENCE</scope>
    <source>
        <strain evidence="3">UCBG92.1500</strain>
        <tissue evidence="3">Leaf</tissue>
    </source>
</reference>
<evidence type="ECO:0000313" key="4">
    <source>
        <dbReference type="Proteomes" id="UP001187471"/>
    </source>
</evidence>
<dbReference type="SUPFAM" id="SSF52047">
    <property type="entry name" value="RNI-like"/>
    <property type="match status" value="1"/>
</dbReference>
<sequence>MLSTTFELINLAASSSLLVFFLCNLIIVILLVGSSRSSSFFLVPPPKVATSNKNAGIMTDPHTVDKRYVVTDAREGYGVKKALIHGNIEDQRKGDDEEDDELRERVEEFIDKVNRGNSVSRKYFLDFVERVLLLHDASDIRRFRLDFNVPVRASRVNSWVKHNLQELDLSLPLRASFILPCCLFTCESLVVLDIVMDCALKVPTSVCLPKLKCLHLSLPTFLDDNSPQRLFSSCPVLEDLALVDCGWQNTKRITISVPSLRSLTFRKLPSVYMNEDLLDCEFRIHAANLFAINFMSNLTVDCLLLTPSSLKNASIDLLNQRAGRHEVAIRAIRLLNCIQNVKSLRISGDALMSLECADNLPSRLPTFYNLTTLEVDSDTSNYRVGVLIDFLQNTPNLEFLDIELFMSSKAYNLAIYAIRGTFFDRATVIEAKNLCGKEHVLGEKCSKVLASQKATFEAFDDPSRKFLPPLLRPPGFNLLCLPSLPAKSGTVIVDKEFSDRWEVDRYLSASGYLGENTRPFFVALPKERTTVPNDEFWRQISQVDAEVLCHLRDGVKGGYDEEKYRSYIGFGCLRDYLESELQKRYKEAAPATLALLEQRCSEVTAELTRMDGKIEETSDVAHLRRSAMLHAASVCSHMVR</sequence>
<evidence type="ECO:0000256" key="1">
    <source>
        <dbReference type="SAM" id="Phobius"/>
    </source>
</evidence>
<dbReference type="InterPro" id="IPR055357">
    <property type="entry name" value="LRR_At1g61320_AtMIF1"/>
</dbReference>
<keyword evidence="1" id="KW-1133">Transmembrane helix</keyword>
<organism evidence="3 4">
    <name type="scientific">Escallonia rubra</name>
    <dbReference type="NCBI Taxonomy" id="112253"/>
    <lineage>
        <taxon>Eukaryota</taxon>
        <taxon>Viridiplantae</taxon>
        <taxon>Streptophyta</taxon>
        <taxon>Embryophyta</taxon>
        <taxon>Tracheophyta</taxon>
        <taxon>Spermatophyta</taxon>
        <taxon>Magnoliopsida</taxon>
        <taxon>eudicotyledons</taxon>
        <taxon>Gunneridae</taxon>
        <taxon>Pentapetalae</taxon>
        <taxon>asterids</taxon>
        <taxon>campanulids</taxon>
        <taxon>Escalloniales</taxon>
        <taxon>Escalloniaceae</taxon>
        <taxon>Escallonia</taxon>
    </lineage>
</organism>
<evidence type="ECO:0000259" key="2">
    <source>
        <dbReference type="Pfam" id="PF23622"/>
    </source>
</evidence>